<dbReference type="PANTHER" id="PTHR44936:SF10">
    <property type="entry name" value="SENSOR PROTEIN RSTB"/>
    <property type="match status" value="1"/>
</dbReference>
<evidence type="ECO:0000313" key="11">
    <source>
        <dbReference type="EMBL" id="GGE29651.1"/>
    </source>
</evidence>
<evidence type="ECO:0000256" key="4">
    <source>
        <dbReference type="ARBA" id="ARBA00022475"/>
    </source>
</evidence>
<dbReference type="GO" id="GO:0005524">
    <property type="term" value="F:ATP binding"/>
    <property type="evidence" value="ECO:0007669"/>
    <property type="project" value="UniProtKB-KW"/>
</dbReference>
<dbReference type="EC" id="2.7.13.3" evidence="3"/>
<dbReference type="SMART" id="SM00388">
    <property type="entry name" value="HisKA"/>
    <property type="match status" value="1"/>
</dbReference>
<dbReference type="InterPro" id="IPR036097">
    <property type="entry name" value="HisK_dim/P_sf"/>
</dbReference>
<reference evidence="11" key="1">
    <citation type="journal article" date="2014" name="Int. J. Syst. Evol. Microbiol.">
        <title>Complete genome sequence of Corynebacterium casei LMG S-19264T (=DSM 44701T), isolated from a smear-ripened cheese.</title>
        <authorList>
            <consortium name="US DOE Joint Genome Institute (JGI-PGF)"/>
            <person name="Walter F."/>
            <person name="Albersmeier A."/>
            <person name="Kalinowski J."/>
            <person name="Ruckert C."/>
        </authorList>
    </citation>
    <scope>NUCLEOTIDE SEQUENCE</scope>
    <source>
        <strain evidence="11">CCM 7684</strain>
    </source>
</reference>
<dbReference type="SMART" id="SM00387">
    <property type="entry name" value="HATPase_c"/>
    <property type="match status" value="1"/>
</dbReference>
<comment type="catalytic activity">
    <reaction evidence="1">
        <text>ATP + protein L-histidine = ADP + protein N-phospho-L-histidine.</text>
        <dbReference type="EC" id="2.7.13.3"/>
    </reaction>
</comment>
<dbReference type="NCBIfam" id="NF033792">
    <property type="entry name" value="ActS_PrrB_HisK"/>
    <property type="match status" value="1"/>
</dbReference>
<evidence type="ECO:0000256" key="3">
    <source>
        <dbReference type="ARBA" id="ARBA00012438"/>
    </source>
</evidence>
<dbReference type="InterPro" id="IPR050980">
    <property type="entry name" value="2C_sensor_his_kinase"/>
</dbReference>
<reference evidence="11" key="2">
    <citation type="submission" date="2020-09" db="EMBL/GenBank/DDBJ databases">
        <authorList>
            <person name="Sun Q."/>
            <person name="Sedlacek I."/>
        </authorList>
    </citation>
    <scope>NUCLEOTIDE SEQUENCE</scope>
    <source>
        <strain evidence="11">CCM 7684</strain>
    </source>
</reference>
<evidence type="ECO:0000313" key="12">
    <source>
        <dbReference type="Proteomes" id="UP000602745"/>
    </source>
</evidence>
<dbReference type="Gene3D" id="3.30.565.10">
    <property type="entry name" value="Histidine kinase-like ATPase, C-terminal domain"/>
    <property type="match status" value="1"/>
</dbReference>
<evidence type="ECO:0000256" key="5">
    <source>
        <dbReference type="ARBA" id="ARBA00022679"/>
    </source>
</evidence>
<keyword evidence="9" id="KW-0812">Transmembrane</keyword>
<dbReference type="InterPro" id="IPR047770">
    <property type="entry name" value="RegB"/>
</dbReference>
<evidence type="ECO:0000256" key="6">
    <source>
        <dbReference type="ARBA" id="ARBA00022741"/>
    </source>
</evidence>
<dbReference type="InterPro" id="IPR003661">
    <property type="entry name" value="HisK_dim/P_dom"/>
</dbReference>
<keyword evidence="12" id="KW-1185">Reference proteome</keyword>
<keyword evidence="7" id="KW-0418">Kinase</keyword>
<evidence type="ECO:0000256" key="7">
    <source>
        <dbReference type="ARBA" id="ARBA00022777"/>
    </source>
</evidence>
<feature type="transmembrane region" description="Helical" evidence="9">
    <location>
        <begin position="130"/>
        <end position="149"/>
    </location>
</feature>
<feature type="transmembrane region" description="Helical" evidence="9">
    <location>
        <begin position="161"/>
        <end position="183"/>
    </location>
</feature>
<keyword evidence="4" id="KW-1003">Cell membrane</keyword>
<evidence type="ECO:0000256" key="9">
    <source>
        <dbReference type="SAM" id="Phobius"/>
    </source>
</evidence>
<dbReference type="RefSeq" id="WP_188407990.1">
    <property type="nucleotide sequence ID" value="NZ_BMCP01000001.1"/>
</dbReference>
<dbReference type="Pfam" id="PF02518">
    <property type="entry name" value="HATPase_c"/>
    <property type="match status" value="1"/>
</dbReference>
<dbReference type="InterPro" id="IPR005467">
    <property type="entry name" value="His_kinase_dom"/>
</dbReference>
<dbReference type="GO" id="GO:0000155">
    <property type="term" value="F:phosphorelay sensor kinase activity"/>
    <property type="evidence" value="ECO:0007669"/>
    <property type="project" value="InterPro"/>
</dbReference>
<protein>
    <recommendedName>
        <fullName evidence="3">histidine kinase</fullName>
        <ecNumber evidence="3">2.7.13.3</ecNumber>
    </recommendedName>
</protein>
<comment type="caution">
    <text evidence="11">The sequence shown here is derived from an EMBL/GenBank/DDBJ whole genome shotgun (WGS) entry which is preliminary data.</text>
</comment>
<evidence type="ECO:0000256" key="1">
    <source>
        <dbReference type="ARBA" id="ARBA00000085"/>
    </source>
</evidence>
<dbReference type="CDD" id="cd00082">
    <property type="entry name" value="HisKA"/>
    <property type="match status" value="1"/>
</dbReference>
<dbReference type="GO" id="GO:0005886">
    <property type="term" value="C:plasma membrane"/>
    <property type="evidence" value="ECO:0007669"/>
    <property type="project" value="UniProtKB-SubCell"/>
</dbReference>
<feature type="transmembrane region" description="Helical" evidence="9">
    <location>
        <begin position="26"/>
        <end position="45"/>
    </location>
</feature>
<evidence type="ECO:0000259" key="10">
    <source>
        <dbReference type="PROSITE" id="PS50109"/>
    </source>
</evidence>
<name>A0A8J2VM51_9RHOB</name>
<dbReference type="InterPro" id="IPR003594">
    <property type="entry name" value="HATPase_dom"/>
</dbReference>
<dbReference type="Gene3D" id="1.10.287.130">
    <property type="match status" value="1"/>
</dbReference>
<dbReference type="PANTHER" id="PTHR44936">
    <property type="entry name" value="SENSOR PROTEIN CREC"/>
    <property type="match status" value="1"/>
</dbReference>
<keyword evidence="9" id="KW-0472">Membrane</keyword>
<dbReference type="Proteomes" id="UP000602745">
    <property type="component" value="Unassembled WGS sequence"/>
</dbReference>
<dbReference type="PROSITE" id="PS50109">
    <property type="entry name" value="HIS_KIN"/>
    <property type="match status" value="1"/>
</dbReference>
<evidence type="ECO:0000256" key="8">
    <source>
        <dbReference type="ARBA" id="ARBA00022840"/>
    </source>
</evidence>
<proteinExistence type="predicted"/>
<dbReference type="InterPro" id="IPR036890">
    <property type="entry name" value="HATPase_C_sf"/>
</dbReference>
<dbReference type="Pfam" id="PF00512">
    <property type="entry name" value="HisKA"/>
    <property type="match status" value="1"/>
</dbReference>
<accession>A0A8J2VM51</accession>
<evidence type="ECO:0000256" key="2">
    <source>
        <dbReference type="ARBA" id="ARBA00004651"/>
    </source>
</evidence>
<keyword evidence="9" id="KW-1133">Transmembrane helix</keyword>
<dbReference type="SUPFAM" id="SSF55874">
    <property type="entry name" value="ATPase domain of HSP90 chaperone/DNA topoisomerase II/histidine kinase"/>
    <property type="match status" value="1"/>
</dbReference>
<keyword evidence="6" id="KW-0547">Nucleotide-binding</keyword>
<comment type="subcellular location">
    <subcellularLocation>
        <location evidence="2">Cell membrane</location>
        <topology evidence="2">Multi-pass membrane protein</topology>
    </subcellularLocation>
</comment>
<dbReference type="SUPFAM" id="SSF47384">
    <property type="entry name" value="Homodimeric domain of signal transducing histidine kinase"/>
    <property type="match status" value="1"/>
</dbReference>
<dbReference type="EMBL" id="BMCP01000001">
    <property type="protein sequence ID" value="GGE29651.1"/>
    <property type="molecule type" value="Genomic_DNA"/>
</dbReference>
<gene>
    <name evidence="11" type="ORF">GCM10007276_03570</name>
</gene>
<keyword evidence="8" id="KW-0067">ATP-binding</keyword>
<keyword evidence="5" id="KW-0808">Transferase</keyword>
<sequence length="445" mass="47770">MPADTSPAPPPGQTAARLRLDTLVRLRWLAIAGQSAAIVAVHVGLGFTLPVGASFMVIAASAILNICLRIFYPVSERLDSNRAAMLLAFDVMQLAVLLYLTGGLQNPFAILFLAPVLISATTLPPVPTMLLGFLAIGCATFLAFFQLPLPWESGVIEQLPFLYVLGVWVAIAMSVAFIGVYAWRVAEEARQLSQALAATELVLAREQHLSALDGLAAAAAHELGTPLATIYLVVKELDRATPADNIAKDDITLLRTQVERCREILRTLTSLDDDGAPFARLPVTHLLEEVAAPQRAFDVEVDIVKGDCEPPEPTLTRNPGILYGLGNLLDNAVDFARSRVVLGVSWSEDQVSLSITDDGFGFSADILAHLGEPYVTTRGVRSGEGDSATGLGLGVFIAKTLLERSGATVTFQNVAAPETGAQIRIIWPRSHFEAHRTGRNMGYLL</sequence>
<feature type="domain" description="Histidine kinase" evidence="10">
    <location>
        <begin position="218"/>
        <end position="431"/>
    </location>
</feature>
<dbReference type="AlphaFoldDB" id="A0A8J2VM51"/>
<feature type="transmembrane region" description="Helical" evidence="9">
    <location>
        <begin position="51"/>
        <end position="71"/>
    </location>
</feature>
<organism evidence="11 12">
    <name type="scientific">Agaricicola taiwanensis</name>
    <dbReference type="NCBI Taxonomy" id="591372"/>
    <lineage>
        <taxon>Bacteria</taxon>
        <taxon>Pseudomonadati</taxon>
        <taxon>Pseudomonadota</taxon>
        <taxon>Alphaproteobacteria</taxon>
        <taxon>Rhodobacterales</taxon>
        <taxon>Paracoccaceae</taxon>
        <taxon>Agaricicola</taxon>
    </lineage>
</organism>